<reference evidence="1 2" key="1">
    <citation type="submission" date="2021-06" db="EMBL/GenBank/DDBJ databases">
        <title>Gemonas diversity in paddy soil.</title>
        <authorList>
            <person name="Liu G."/>
        </authorList>
    </citation>
    <scope>NUCLEOTIDE SEQUENCE [LARGE SCALE GENOMIC DNA]</scope>
    <source>
        <strain evidence="1 2">RG29</strain>
    </source>
</reference>
<evidence type="ECO:0000313" key="1">
    <source>
        <dbReference type="EMBL" id="QWV96091.1"/>
    </source>
</evidence>
<dbReference type="EMBL" id="CP076724">
    <property type="protein sequence ID" value="QWV96091.1"/>
    <property type="molecule type" value="Genomic_DNA"/>
</dbReference>
<dbReference type="Proteomes" id="UP000683493">
    <property type="component" value="Chromosome"/>
</dbReference>
<name>A0ABX8JG24_9BACT</name>
<accession>A0ABX8JG24</accession>
<evidence type="ECO:0000313" key="2">
    <source>
        <dbReference type="Proteomes" id="UP000683493"/>
    </source>
</evidence>
<protein>
    <submittedName>
        <fullName evidence="1">Uncharacterized protein</fullName>
    </submittedName>
</protein>
<organism evidence="1 2">
    <name type="scientific">Geomonas diazotrophica</name>
    <dbReference type="NCBI Taxonomy" id="2843197"/>
    <lineage>
        <taxon>Bacteria</taxon>
        <taxon>Pseudomonadati</taxon>
        <taxon>Thermodesulfobacteriota</taxon>
        <taxon>Desulfuromonadia</taxon>
        <taxon>Geobacterales</taxon>
        <taxon>Geobacteraceae</taxon>
        <taxon>Geomonas</taxon>
    </lineage>
</organism>
<gene>
    <name evidence="1" type="ORF">KP005_11940</name>
</gene>
<proteinExistence type="predicted"/>
<keyword evidence="2" id="KW-1185">Reference proteome</keyword>
<sequence>MGMGMDAMTASTTFATIVGLVCNYMGEVRSEAPDRYGDFMESLREHHDNIRRSIDANSALSNALQTLLSQRTDLLMQKLRNLDSVLAGVAANLKDFGPLSVAIHSEEVIGPETLDILVQFYDSGDGRFLELRGYGHGGAIFLPLDSGAEQMAFEYRFLEADLRKLCDLGFLELSHNSKGERIFILTRQSERYVKAMRESCS</sequence>